<dbReference type="OrthoDB" id="78198at2759"/>
<evidence type="ECO:0000256" key="1">
    <source>
        <dbReference type="SAM" id="SignalP"/>
    </source>
</evidence>
<organism evidence="3 7">
    <name type="scientific">Phytophthora fragariae</name>
    <dbReference type="NCBI Taxonomy" id="53985"/>
    <lineage>
        <taxon>Eukaryota</taxon>
        <taxon>Sar</taxon>
        <taxon>Stramenopiles</taxon>
        <taxon>Oomycota</taxon>
        <taxon>Peronosporomycetes</taxon>
        <taxon>Peronosporales</taxon>
        <taxon>Peronosporaceae</taxon>
        <taxon>Phytophthora</taxon>
    </lineage>
</organism>
<feature type="chain" id="PRO_5036380544" description="Secreted protein" evidence="1">
    <location>
        <begin position="28"/>
        <end position="71"/>
    </location>
</feature>
<dbReference type="EMBL" id="QXFZ01000330">
    <property type="protein sequence ID" value="KAE9120770.1"/>
    <property type="molecule type" value="Genomic_DNA"/>
</dbReference>
<dbReference type="Proteomes" id="UP000441208">
    <property type="component" value="Unassembled WGS sequence"/>
</dbReference>
<accession>A0A6A3SPD0</accession>
<feature type="signal peptide" evidence="1">
    <location>
        <begin position="1"/>
        <end position="27"/>
    </location>
</feature>
<proteinExistence type="predicted"/>
<dbReference type="Proteomes" id="UP000433483">
    <property type="component" value="Unassembled WGS sequence"/>
</dbReference>
<comment type="caution">
    <text evidence="3">The sequence shown here is derived from an EMBL/GenBank/DDBJ whole genome shotgun (WGS) entry which is preliminary data.</text>
</comment>
<gene>
    <name evidence="4" type="ORF">PF005_g7776</name>
    <name evidence="3" type="ORF">PF007_g8043</name>
    <name evidence="2" type="ORF">PF009_g8578</name>
</gene>
<evidence type="ECO:0000313" key="4">
    <source>
        <dbReference type="EMBL" id="KAE9219687.1"/>
    </source>
</evidence>
<evidence type="ECO:0000313" key="3">
    <source>
        <dbReference type="EMBL" id="KAE9120770.1"/>
    </source>
</evidence>
<keyword evidence="1" id="KW-0732">Signal</keyword>
<evidence type="ECO:0000313" key="2">
    <source>
        <dbReference type="EMBL" id="KAE8941635.1"/>
    </source>
</evidence>
<dbReference type="Proteomes" id="UP000429523">
    <property type="component" value="Unassembled WGS sequence"/>
</dbReference>
<protein>
    <recommendedName>
        <fullName evidence="8">Secreted protein</fullName>
    </recommendedName>
</protein>
<evidence type="ECO:0008006" key="8">
    <source>
        <dbReference type="Google" id="ProtNLM"/>
    </source>
</evidence>
<sequence length="71" mass="7855">MVAAQGACCWPDHLLLTSASLLGTVSVFKMPPQLTPPMAVRNQPRTVWGLARTSAIGNYKRHRKSYVFDDP</sequence>
<dbReference type="EMBL" id="QXGB01000317">
    <property type="protein sequence ID" value="KAE9219687.1"/>
    <property type="molecule type" value="Genomic_DNA"/>
</dbReference>
<dbReference type="AlphaFoldDB" id="A0A6A3SPD0"/>
<reference evidence="5 6" key="1">
    <citation type="submission" date="2018-08" db="EMBL/GenBank/DDBJ databases">
        <title>Genomic investigation of the strawberry pathogen Phytophthora fragariae indicates pathogenicity is determined by transcriptional variation in three key races.</title>
        <authorList>
            <person name="Adams T.M."/>
            <person name="Armitage A.D."/>
            <person name="Sobczyk M.K."/>
            <person name="Bates H.J."/>
            <person name="Dunwell J.M."/>
            <person name="Nellist C.F."/>
            <person name="Harrison R.J."/>
        </authorList>
    </citation>
    <scope>NUCLEOTIDE SEQUENCE [LARGE SCALE GENOMIC DNA]</scope>
    <source>
        <strain evidence="4 6">NOV-27</strain>
        <strain evidence="3 7">NOV-71</strain>
        <strain evidence="2 5">NOV-9</strain>
    </source>
</reference>
<name>A0A6A3SPD0_9STRA</name>
<dbReference type="EMBL" id="QXGF01000350">
    <property type="protein sequence ID" value="KAE8941635.1"/>
    <property type="molecule type" value="Genomic_DNA"/>
</dbReference>
<keyword evidence="6" id="KW-1185">Reference proteome</keyword>
<evidence type="ECO:0000313" key="7">
    <source>
        <dbReference type="Proteomes" id="UP000441208"/>
    </source>
</evidence>
<evidence type="ECO:0000313" key="5">
    <source>
        <dbReference type="Proteomes" id="UP000429523"/>
    </source>
</evidence>
<evidence type="ECO:0000313" key="6">
    <source>
        <dbReference type="Proteomes" id="UP000433483"/>
    </source>
</evidence>